<proteinExistence type="predicted"/>
<dbReference type="EMBL" id="BARU01015150">
    <property type="protein sequence ID" value="GAH40767.1"/>
    <property type="molecule type" value="Genomic_DNA"/>
</dbReference>
<feature type="non-terminal residue" evidence="1">
    <location>
        <position position="118"/>
    </location>
</feature>
<gene>
    <name evidence="1" type="ORF">S03H2_26256</name>
</gene>
<reference evidence="1" key="1">
    <citation type="journal article" date="2014" name="Front. Microbiol.">
        <title>High frequency of phylogenetically diverse reductive dehalogenase-homologous genes in deep subseafloor sedimentary metagenomes.</title>
        <authorList>
            <person name="Kawai M."/>
            <person name="Futagami T."/>
            <person name="Toyoda A."/>
            <person name="Takaki Y."/>
            <person name="Nishi S."/>
            <person name="Hori S."/>
            <person name="Arai W."/>
            <person name="Tsubouchi T."/>
            <person name="Morono Y."/>
            <person name="Uchiyama I."/>
            <person name="Ito T."/>
            <person name="Fujiyama A."/>
            <person name="Inagaki F."/>
            <person name="Takami H."/>
        </authorList>
    </citation>
    <scope>NUCLEOTIDE SEQUENCE</scope>
    <source>
        <strain evidence="1">Expedition CK06-06</strain>
    </source>
</reference>
<dbReference type="AlphaFoldDB" id="X1F758"/>
<organism evidence="1">
    <name type="scientific">marine sediment metagenome</name>
    <dbReference type="NCBI Taxonomy" id="412755"/>
    <lineage>
        <taxon>unclassified sequences</taxon>
        <taxon>metagenomes</taxon>
        <taxon>ecological metagenomes</taxon>
    </lineage>
</organism>
<evidence type="ECO:0000313" key="1">
    <source>
        <dbReference type="EMBL" id="GAH40767.1"/>
    </source>
</evidence>
<accession>X1F758</accession>
<protein>
    <submittedName>
        <fullName evidence="1">Uncharacterized protein</fullName>
    </submittedName>
</protein>
<feature type="non-terminal residue" evidence="1">
    <location>
        <position position="1"/>
    </location>
</feature>
<name>X1F758_9ZZZZ</name>
<sequence length="118" mass="13816">SQRAETRIGMKSTMLEFVGFTEFYQMLLTLCNDFMLPQTLEKLVGEEAYLYNPSLVTRFRPVSQSLETEESKNFKMKMIDQIMGRVVNFPNPKTPMILNYLMGMWLEAAGKNFKHFKK</sequence>
<comment type="caution">
    <text evidence="1">The sequence shown here is derived from an EMBL/GenBank/DDBJ whole genome shotgun (WGS) entry which is preliminary data.</text>
</comment>